<comment type="caution">
    <text evidence="6">The sequence shown here is derived from an EMBL/GenBank/DDBJ whole genome shotgun (WGS) entry which is preliminary data.</text>
</comment>
<keyword evidence="4" id="KW-0067">ATP-binding</keyword>
<evidence type="ECO:0000256" key="4">
    <source>
        <dbReference type="ARBA" id="ARBA00022840"/>
    </source>
</evidence>
<dbReference type="GO" id="GO:0070740">
    <property type="term" value="F:tubulin-glutamic acid ligase activity"/>
    <property type="evidence" value="ECO:0007669"/>
    <property type="project" value="TreeGrafter"/>
</dbReference>
<dbReference type="Pfam" id="PF03133">
    <property type="entry name" value="TTL"/>
    <property type="match status" value="1"/>
</dbReference>
<dbReference type="SUPFAM" id="SSF56059">
    <property type="entry name" value="Glutathione synthetase ATP-binding domain-like"/>
    <property type="match status" value="1"/>
</dbReference>
<proteinExistence type="inferred from homology"/>
<evidence type="ECO:0000256" key="1">
    <source>
        <dbReference type="ARBA" id="ARBA00006820"/>
    </source>
</evidence>
<dbReference type="GO" id="GO:0015631">
    <property type="term" value="F:tubulin binding"/>
    <property type="evidence" value="ECO:0007669"/>
    <property type="project" value="TreeGrafter"/>
</dbReference>
<dbReference type="PANTHER" id="PTHR12241:SF39">
    <property type="entry name" value="TUBULIN POLYGLUTAMYLASE TTLL9-RELATED"/>
    <property type="match status" value="1"/>
</dbReference>
<dbReference type="OrthoDB" id="202825at2759"/>
<protein>
    <recommendedName>
        <fullName evidence="5">Tubulin--tyrosine ligase-like protein 9</fullName>
    </recommendedName>
</protein>
<dbReference type="GO" id="GO:0036064">
    <property type="term" value="C:ciliary basal body"/>
    <property type="evidence" value="ECO:0007669"/>
    <property type="project" value="TreeGrafter"/>
</dbReference>
<keyword evidence="2" id="KW-0436">Ligase</keyword>
<organism evidence="6 7">
    <name type="scientific">Ostreobium quekettii</name>
    <dbReference type="NCBI Taxonomy" id="121088"/>
    <lineage>
        <taxon>Eukaryota</taxon>
        <taxon>Viridiplantae</taxon>
        <taxon>Chlorophyta</taxon>
        <taxon>core chlorophytes</taxon>
        <taxon>Ulvophyceae</taxon>
        <taxon>TCBD clade</taxon>
        <taxon>Bryopsidales</taxon>
        <taxon>Ostreobineae</taxon>
        <taxon>Ostreobiaceae</taxon>
        <taxon>Ostreobium</taxon>
    </lineage>
</organism>
<accession>A0A8S1JAI6</accession>
<dbReference type="GO" id="GO:0000226">
    <property type="term" value="P:microtubule cytoskeleton organization"/>
    <property type="evidence" value="ECO:0007669"/>
    <property type="project" value="TreeGrafter"/>
</dbReference>
<evidence type="ECO:0000256" key="3">
    <source>
        <dbReference type="ARBA" id="ARBA00022741"/>
    </source>
</evidence>
<dbReference type="PANTHER" id="PTHR12241">
    <property type="entry name" value="TUBULIN POLYGLUTAMYLASE"/>
    <property type="match status" value="1"/>
</dbReference>
<dbReference type="EMBL" id="CAJHUC010001811">
    <property type="protein sequence ID" value="CAD7702395.1"/>
    <property type="molecule type" value="Genomic_DNA"/>
</dbReference>
<evidence type="ECO:0000256" key="2">
    <source>
        <dbReference type="ARBA" id="ARBA00022598"/>
    </source>
</evidence>
<dbReference type="Proteomes" id="UP000708148">
    <property type="component" value="Unassembled WGS sequence"/>
</dbReference>
<name>A0A8S1JAI6_9CHLO</name>
<dbReference type="Gene3D" id="3.30.470.20">
    <property type="entry name" value="ATP-grasp fold, B domain"/>
    <property type="match status" value="1"/>
</dbReference>
<dbReference type="GO" id="GO:0005524">
    <property type="term" value="F:ATP binding"/>
    <property type="evidence" value="ECO:0007669"/>
    <property type="project" value="UniProtKB-KW"/>
</dbReference>
<evidence type="ECO:0000313" key="7">
    <source>
        <dbReference type="Proteomes" id="UP000708148"/>
    </source>
</evidence>
<reference evidence="6" key="1">
    <citation type="submission" date="2020-12" db="EMBL/GenBank/DDBJ databases">
        <authorList>
            <person name="Iha C."/>
        </authorList>
    </citation>
    <scope>NUCLEOTIDE SEQUENCE</scope>
</reference>
<dbReference type="InterPro" id="IPR004344">
    <property type="entry name" value="TTL/TTLL_fam"/>
</dbReference>
<sequence>MVKNLKRAKRQLDKEGRGREMDFFPQTYTLPQEYGLFAEEFRRSGGTWIMKPCGRAQGKGIFLLDKLSQVNKWRKEMEEKEKVEAWRDIYVVSRYLDNPLLIGGRKFDIRIYALVLSFSPLLSRDNIKDVYMHLTNVSIQKKADSYDRKTGMKWPLRSLKMYVATRWGPERASRLFEDIQGIVIRSLLAVQHVVTQDKHCFEVYGYDILVGADLKPWLIEVNASPSFMTDTAADFKLKYHLVSDAMTIVDVEGKFNGNAPASLGGCGIWVCIAVLLVYASNVIPQWHVCGVCVRDWNRS</sequence>
<evidence type="ECO:0000256" key="5">
    <source>
        <dbReference type="ARBA" id="ARBA00030445"/>
    </source>
</evidence>
<dbReference type="AlphaFoldDB" id="A0A8S1JAI6"/>
<gene>
    <name evidence="6" type="ORF">OSTQU699_LOCUS7752</name>
</gene>
<dbReference type="PROSITE" id="PS51221">
    <property type="entry name" value="TTL"/>
    <property type="match status" value="1"/>
</dbReference>
<keyword evidence="7" id="KW-1185">Reference proteome</keyword>
<keyword evidence="3" id="KW-0547">Nucleotide-binding</keyword>
<evidence type="ECO:0000313" key="6">
    <source>
        <dbReference type="EMBL" id="CAD7702395.1"/>
    </source>
</evidence>
<comment type="similarity">
    <text evidence="1">Belongs to the tubulin--tyrosine ligase family.</text>
</comment>